<dbReference type="KEGG" id="evi:Echvi_2124"/>
<dbReference type="EMBL" id="CP003346">
    <property type="protein sequence ID" value="AGA78375.1"/>
    <property type="molecule type" value="Genomic_DNA"/>
</dbReference>
<dbReference type="AlphaFoldDB" id="L0G0H5"/>
<keyword evidence="2" id="KW-1185">Reference proteome</keyword>
<proteinExistence type="predicted"/>
<evidence type="ECO:0000313" key="1">
    <source>
        <dbReference type="EMBL" id="AGA78375.1"/>
    </source>
</evidence>
<sequence length="68" mass="7287">MFTAIVMVGGNEPVYSKQAILCSKNEIASPFLLAMTLEIPLWKKGDAFKIALLGKPLVANEGLLNGPL</sequence>
<organism evidence="1 2">
    <name type="scientific">Echinicola vietnamensis (strain DSM 17526 / LMG 23754 / KMM 6221)</name>
    <dbReference type="NCBI Taxonomy" id="926556"/>
    <lineage>
        <taxon>Bacteria</taxon>
        <taxon>Pseudomonadati</taxon>
        <taxon>Bacteroidota</taxon>
        <taxon>Cytophagia</taxon>
        <taxon>Cytophagales</taxon>
        <taxon>Cyclobacteriaceae</taxon>
        <taxon>Echinicola</taxon>
    </lineage>
</organism>
<gene>
    <name evidence="1" type="ordered locus">Echvi_2124</name>
</gene>
<name>L0G0H5_ECHVK</name>
<evidence type="ECO:0000313" key="2">
    <source>
        <dbReference type="Proteomes" id="UP000010796"/>
    </source>
</evidence>
<dbReference type="STRING" id="926556.Echvi_2124"/>
<accession>L0G0H5</accession>
<dbReference type="Proteomes" id="UP000010796">
    <property type="component" value="Chromosome"/>
</dbReference>
<reference evidence="2" key="1">
    <citation type="submission" date="2012-02" db="EMBL/GenBank/DDBJ databases">
        <title>The complete genome of Echinicola vietnamensis DSM 17526.</title>
        <authorList>
            <person name="Lucas S."/>
            <person name="Copeland A."/>
            <person name="Lapidus A."/>
            <person name="Glavina del Rio T."/>
            <person name="Dalin E."/>
            <person name="Tice H."/>
            <person name="Bruce D."/>
            <person name="Goodwin L."/>
            <person name="Pitluck S."/>
            <person name="Peters L."/>
            <person name="Ovchinnikova G."/>
            <person name="Teshima H."/>
            <person name="Kyrpides N."/>
            <person name="Mavromatis K."/>
            <person name="Ivanova N."/>
            <person name="Brettin T."/>
            <person name="Detter J.C."/>
            <person name="Han C."/>
            <person name="Larimer F."/>
            <person name="Land M."/>
            <person name="Hauser L."/>
            <person name="Markowitz V."/>
            <person name="Cheng J.-F."/>
            <person name="Hugenholtz P."/>
            <person name="Woyke T."/>
            <person name="Wu D."/>
            <person name="Brambilla E."/>
            <person name="Klenk H.-P."/>
            <person name="Eisen J.A."/>
        </authorList>
    </citation>
    <scope>NUCLEOTIDE SEQUENCE [LARGE SCALE GENOMIC DNA]</scope>
    <source>
        <strain evidence="2">DSM 17526 / LMG 23754 / KMM 6221</strain>
    </source>
</reference>
<dbReference type="HOGENOM" id="CLU_2787190_0_0_10"/>
<dbReference type="RefSeq" id="WP_015265934.1">
    <property type="nucleotide sequence ID" value="NC_019904.1"/>
</dbReference>
<protein>
    <submittedName>
        <fullName evidence="1">Uncharacterized protein</fullName>
    </submittedName>
</protein>